<organism evidence="1 2">
    <name type="scientific">Clonostachys chloroleuca</name>
    <dbReference type="NCBI Taxonomy" id="1926264"/>
    <lineage>
        <taxon>Eukaryota</taxon>
        <taxon>Fungi</taxon>
        <taxon>Dikarya</taxon>
        <taxon>Ascomycota</taxon>
        <taxon>Pezizomycotina</taxon>
        <taxon>Sordariomycetes</taxon>
        <taxon>Hypocreomycetidae</taxon>
        <taxon>Hypocreales</taxon>
        <taxon>Bionectriaceae</taxon>
        <taxon>Clonostachys</taxon>
    </lineage>
</organism>
<gene>
    <name evidence="1" type="ORF">CCHLO57077_00000699</name>
</gene>
<dbReference type="Proteomes" id="UP001160390">
    <property type="component" value="Unassembled WGS sequence"/>
</dbReference>
<dbReference type="EMBL" id="CABFNP030001245">
    <property type="protein sequence ID" value="CAI6093648.1"/>
    <property type="molecule type" value="Genomic_DNA"/>
</dbReference>
<accession>A0AA35Q2P0</accession>
<keyword evidence="2" id="KW-1185">Reference proteome</keyword>
<reference evidence="1" key="1">
    <citation type="submission" date="2023-01" db="EMBL/GenBank/DDBJ databases">
        <authorList>
            <person name="Piombo E."/>
        </authorList>
    </citation>
    <scope>NUCLEOTIDE SEQUENCE</scope>
</reference>
<evidence type="ECO:0000313" key="2">
    <source>
        <dbReference type="Proteomes" id="UP001160390"/>
    </source>
</evidence>
<name>A0AA35Q2P0_9HYPO</name>
<dbReference type="AlphaFoldDB" id="A0AA35Q2P0"/>
<protein>
    <submittedName>
        <fullName evidence="1">Uncharacterized protein</fullName>
    </submittedName>
</protein>
<comment type="caution">
    <text evidence="1">The sequence shown here is derived from an EMBL/GenBank/DDBJ whole genome shotgun (WGS) entry which is preliminary data.</text>
</comment>
<proteinExistence type="predicted"/>
<evidence type="ECO:0000313" key="1">
    <source>
        <dbReference type="EMBL" id="CAI6093648.1"/>
    </source>
</evidence>
<sequence length="90" mass="10015">MLKKNFETLLEPLDTLVVHLGFAIIDPGSFIAQISRQIFIGLFVDFHAPSQKLLHQFSLQGMGLFKAMVQERFGVATVPLQIRSGTTGKQ</sequence>